<dbReference type="OrthoDB" id="5591980at2759"/>
<gene>
    <name evidence="1" type="ORF">AMAG_13410</name>
</gene>
<name>A0A0L0T287_ALLM3</name>
<accession>A0A0L0T287</accession>
<dbReference type="EMBL" id="GG745358">
    <property type="protein sequence ID" value="KNE68770.1"/>
    <property type="molecule type" value="Genomic_DNA"/>
</dbReference>
<evidence type="ECO:0000313" key="1">
    <source>
        <dbReference type="EMBL" id="KNE68770.1"/>
    </source>
</evidence>
<reference evidence="1 2" key="1">
    <citation type="submission" date="2009-11" db="EMBL/GenBank/DDBJ databases">
        <title>Annotation of Allomyces macrogynus ATCC 38327.</title>
        <authorList>
            <consortium name="The Broad Institute Genome Sequencing Platform"/>
            <person name="Russ C."/>
            <person name="Cuomo C."/>
            <person name="Burger G."/>
            <person name="Gray M.W."/>
            <person name="Holland P.W.H."/>
            <person name="King N."/>
            <person name="Lang F.B.F."/>
            <person name="Roger A.J."/>
            <person name="Ruiz-Trillo I."/>
            <person name="Young S.K."/>
            <person name="Zeng Q."/>
            <person name="Gargeya S."/>
            <person name="Fitzgerald M."/>
            <person name="Haas B."/>
            <person name="Abouelleil A."/>
            <person name="Alvarado L."/>
            <person name="Arachchi H.M."/>
            <person name="Berlin A."/>
            <person name="Chapman S.B."/>
            <person name="Gearin G."/>
            <person name="Goldberg J."/>
            <person name="Griggs A."/>
            <person name="Gujja S."/>
            <person name="Hansen M."/>
            <person name="Heiman D."/>
            <person name="Howarth C."/>
            <person name="Larimer J."/>
            <person name="Lui A."/>
            <person name="MacDonald P.J.P."/>
            <person name="McCowen C."/>
            <person name="Montmayeur A."/>
            <person name="Murphy C."/>
            <person name="Neiman D."/>
            <person name="Pearson M."/>
            <person name="Priest M."/>
            <person name="Roberts A."/>
            <person name="Saif S."/>
            <person name="Shea T."/>
            <person name="Sisk P."/>
            <person name="Stolte C."/>
            <person name="Sykes S."/>
            <person name="Wortman J."/>
            <person name="Nusbaum C."/>
            <person name="Birren B."/>
        </authorList>
    </citation>
    <scope>NUCLEOTIDE SEQUENCE [LARGE SCALE GENOMIC DNA]</scope>
    <source>
        <strain evidence="1 2">ATCC 38327</strain>
    </source>
</reference>
<dbReference type="AlphaFoldDB" id="A0A0L0T287"/>
<proteinExistence type="predicted"/>
<protein>
    <submittedName>
        <fullName evidence="1">Uncharacterized protein</fullName>
    </submittedName>
</protein>
<dbReference type="VEuPathDB" id="FungiDB:AMAG_13410"/>
<evidence type="ECO:0000313" key="2">
    <source>
        <dbReference type="Proteomes" id="UP000054350"/>
    </source>
</evidence>
<organism evidence="1 2">
    <name type="scientific">Allomyces macrogynus (strain ATCC 38327)</name>
    <name type="common">Allomyces javanicus var. macrogynus</name>
    <dbReference type="NCBI Taxonomy" id="578462"/>
    <lineage>
        <taxon>Eukaryota</taxon>
        <taxon>Fungi</taxon>
        <taxon>Fungi incertae sedis</taxon>
        <taxon>Blastocladiomycota</taxon>
        <taxon>Blastocladiomycetes</taxon>
        <taxon>Blastocladiales</taxon>
        <taxon>Blastocladiaceae</taxon>
        <taxon>Allomyces</taxon>
    </lineage>
</organism>
<reference evidence="2" key="2">
    <citation type="submission" date="2009-11" db="EMBL/GenBank/DDBJ databases">
        <title>The Genome Sequence of Allomyces macrogynus strain ATCC 38327.</title>
        <authorList>
            <consortium name="The Broad Institute Genome Sequencing Platform"/>
            <person name="Russ C."/>
            <person name="Cuomo C."/>
            <person name="Shea T."/>
            <person name="Young S.K."/>
            <person name="Zeng Q."/>
            <person name="Koehrsen M."/>
            <person name="Haas B."/>
            <person name="Borodovsky M."/>
            <person name="Guigo R."/>
            <person name="Alvarado L."/>
            <person name="Berlin A."/>
            <person name="Borenstein D."/>
            <person name="Chen Z."/>
            <person name="Engels R."/>
            <person name="Freedman E."/>
            <person name="Gellesch M."/>
            <person name="Goldberg J."/>
            <person name="Griggs A."/>
            <person name="Gujja S."/>
            <person name="Heiman D."/>
            <person name="Hepburn T."/>
            <person name="Howarth C."/>
            <person name="Jen D."/>
            <person name="Larson L."/>
            <person name="Lewis B."/>
            <person name="Mehta T."/>
            <person name="Park D."/>
            <person name="Pearson M."/>
            <person name="Roberts A."/>
            <person name="Saif S."/>
            <person name="Shenoy N."/>
            <person name="Sisk P."/>
            <person name="Stolte C."/>
            <person name="Sykes S."/>
            <person name="Walk T."/>
            <person name="White J."/>
            <person name="Yandava C."/>
            <person name="Burger G."/>
            <person name="Gray M.W."/>
            <person name="Holland P.W.H."/>
            <person name="King N."/>
            <person name="Lang F.B.F."/>
            <person name="Roger A.J."/>
            <person name="Ruiz-Trillo I."/>
            <person name="Lander E."/>
            <person name="Nusbaum C."/>
        </authorList>
    </citation>
    <scope>NUCLEOTIDE SEQUENCE [LARGE SCALE GENOMIC DNA]</scope>
    <source>
        <strain evidence="2">ATCC 38327</strain>
    </source>
</reference>
<keyword evidence="2" id="KW-1185">Reference proteome</keyword>
<sequence>MTQPPSQRSGSARAAAQEKIDALRQLADAHLAQIHASQADLVQQIPDAMLDLPLHEFLRSCNELEQANAAAVAAPAPTPSLPAQRDPSLRQSIQVRARPSIGGAALSEEVAELDRNSLALNIGGTLLTVPLQDDGSGDQAVDPLAALPNLDEAARRKIDAKMRELRALLAAELGGLMAENMDG</sequence>
<dbReference type="Proteomes" id="UP000054350">
    <property type="component" value="Unassembled WGS sequence"/>
</dbReference>